<dbReference type="Proteomes" id="UP000319143">
    <property type="component" value="Unassembled WGS sequence"/>
</dbReference>
<name>A0A5C6D657_9BACT</name>
<accession>A0A5C6D657</accession>
<gene>
    <name evidence="3" type="primary">btrR</name>
    <name evidence="3" type="ORF">Poly41_63780</name>
</gene>
<dbReference type="SUPFAM" id="SSF53383">
    <property type="entry name" value="PLP-dependent transferases"/>
    <property type="match status" value="1"/>
</dbReference>
<keyword evidence="3" id="KW-0032">Aminotransferase</keyword>
<dbReference type="Gene3D" id="3.40.640.10">
    <property type="entry name" value="Type I PLP-dependent aspartate aminotransferase-like (Major domain)"/>
    <property type="match status" value="1"/>
</dbReference>
<dbReference type="EMBL" id="SJPV01000018">
    <property type="protein sequence ID" value="TWU31187.1"/>
    <property type="molecule type" value="Genomic_DNA"/>
</dbReference>
<dbReference type="InterPro" id="IPR006311">
    <property type="entry name" value="TAT_signal"/>
</dbReference>
<dbReference type="PANTHER" id="PTHR30244">
    <property type="entry name" value="TRANSAMINASE"/>
    <property type="match status" value="1"/>
</dbReference>
<dbReference type="CDD" id="cd00616">
    <property type="entry name" value="AHBA_syn"/>
    <property type="match status" value="1"/>
</dbReference>
<comment type="caution">
    <text evidence="3">The sequence shown here is derived from an EMBL/GenBank/DDBJ whole genome shotgun (WGS) entry which is preliminary data.</text>
</comment>
<dbReference type="Gene3D" id="3.90.1150.10">
    <property type="entry name" value="Aspartate Aminotransferase, domain 1"/>
    <property type="match status" value="1"/>
</dbReference>
<keyword evidence="2" id="KW-0663">Pyridoxal phosphate</keyword>
<evidence type="ECO:0000256" key="1">
    <source>
        <dbReference type="ARBA" id="ARBA00037999"/>
    </source>
</evidence>
<dbReference type="Pfam" id="PF01041">
    <property type="entry name" value="DegT_DnrJ_EryC1"/>
    <property type="match status" value="1"/>
</dbReference>
<dbReference type="GO" id="GO:0000271">
    <property type="term" value="P:polysaccharide biosynthetic process"/>
    <property type="evidence" value="ECO:0007669"/>
    <property type="project" value="TreeGrafter"/>
</dbReference>
<keyword evidence="3" id="KW-0808">Transferase</keyword>
<evidence type="ECO:0000313" key="3">
    <source>
        <dbReference type="EMBL" id="TWU31187.1"/>
    </source>
</evidence>
<dbReference type="InterPro" id="IPR015421">
    <property type="entry name" value="PyrdxlP-dep_Trfase_major"/>
</dbReference>
<comment type="similarity">
    <text evidence="1 2">Belongs to the DegT/DnrJ/EryC1 family.</text>
</comment>
<dbReference type="AlphaFoldDB" id="A0A5C6D657"/>
<evidence type="ECO:0000256" key="2">
    <source>
        <dbReference type="RuleBase" id="RU004508"/>
    </source>
</evidence>
<dbReference type="GO" id="GO:0008483">
    <property type="term" value="F:transaminase activity"/>
    <property type="evidence" value="ECO:0007669"/>
    <property type="project" value="UniProtKB-KW"/>
</dbReference>
<dbReference type="GO" id="GO:0030170">
    <property type="term" value="F:pyridoxal phosphate binding"/>
    <property type="evidence" value="ECO:0007669"/>
    <property type="project" value="TreeGrafter"/>
</dbReference>
<keyword evidence="4" id="KW-1185">Reference proteome</keyword>
<sequence>METPMKKRREFIKTVGVLGAASTLPSTTPAGVAAEGETVASSAKLAIDGGSPVRKTGLRHHPYGPQFFDDVEKQELLDVLESKSPFRWQAEDSKVLQFEKAYAAHVGMKHALGVTSGTTALYTAMAALEIGPGDEVILPAWTWYADYDAIVLAGALPVFAEIDESFNIDPADIESKITKRTKAIIVVHLQGTPADMSPILEIAEKHNLRILEDCAQCLGGRFKGKYVGTMGNIAINSFQLSKSITAGEGGAVLTNDSTLFERAIRFHDAGSLRDVYADSMGGGLLVAFAACNFRMSEFTGAVLKGQLQKLEKICGGLRRNARKVREGIADLPGIKLRKTADQAGDLGVTVFLDHGTEARRDYFLRALRAEGIAAAGPGGSVILPVVERIAKKTTVHPLWPSFNSTEGKAIRYGSECCPRTIDILGRHGGVIMDPNFSEDDINDIVRAIRKVYMAMGAA</sequence>
<dbReference type="EC" id="2.6.1.100" evidence="3"/>
<dbReference type="InterPro" id="IPR015422">
    <property type="entry name" value="PyrdxlP-dep_Trfase_small"/>
</dbReference>
<evidence type="ECO:0000313" key="4">
    <source>
        <dbReference type="Proteomes" id="UP000319143"/>
    </source>
</evidence>
<reference evidence="3 4" key="1">
    <citation type="submission" date="2019-02" db="EMBL/GenBank/DDBJ databases">
        <title>Deep-cultivation of Planctomycetes and their phenomic and genomic characterization uncovers novel biology.</title>
        <authorList>
            <person name="Wiegand S."/>
            <person name="Jogler M."/>
            <person name="Boedeker C."/>
            <person name="Pinto D."/>
            <person name="Vollmers J."/>
            <person name="Rivas-Marin E."/>
            <person name="Kohn T."/>
            <person name="Peeters S.H."/>
            <person name="Heuer A."/>
            <person name="Rast P."/>
            <person name="Oberbeckmann S."/>
            <person name="Bunk B."/>
            <person name="Jeske O."/>
            <person name="Meyerdierks A."/>
            <person name="Storesund J.E."/>
            <person name="Kallscheuer N."/>
            <person name="Luecker S."/>
            <person name="Lage O.M."/>
            <person name="Pohl T."/>
            <person name="Merkel B.J."/>
            <person name="Hornburger P."/>
            <person name="Mueller R.-W."/>
            <person name="Bruemmer F."/>
            <person name="Labrenz M."/>
            <person name="Spormann A.M."/>
            <person name="Op Den Camp H."/>
            <person name="Overmann J."/>
            <person name="Amann R."/>
            <person name="Jetten M.S.M."/>
            <person name="Mascher T."/>
            <person name="Medema M.H."/>
            <person name="Devos D.P."/>
            <person name="Kaster A.-K."/>
            <person name="Ovreas L."/>
            <person name="Rohde M."/>
            <person name="Galperin M.Y."/>
            <person name="Jogler C."/>
        </authorList>
    </citation>
    <scope>NUCLEOTIDE SEQUENCE [LARGE SCALE GENOMIC DNA]</scope>
    <source>
        <strain evidence="3 4">Poly41</strain>
    </source>
</reference>
<dbReference type="OrthoDB" id="9810913at2"/>
<dbReference type="PROSITE" id="PS51318">
    <property type="entry name" value="TAT"/>
    <property type="match status" value="1"/>
</dbReference>
<proteinExistence type="inferred from homology"/>
<organism evidence="3 4">
    <name type="scientific">Novipirellula artificiosorum</name>
    <dbReference type="NCBI Taxonomy" id="2528016"/>
    <lineage>
        <taxon>Bacteria</taxon>
        <taxon>Pseudomonadati</taxon>
        <taxon>Planctomycetota</taxon>
        <taxon>Planctomycetia</taxon>
        <taxon>Pirellulales</taxon>
        <taxon>Pirellulaceae</taxon>
        <taxon>Novipirellula</taxon>
    </lineage>
</organism>
<dbReference type="PANTHER" id="PTHR30244:SF34">
    <property type="entry name" value="DTDP-4-AMINO-4,6-DIDEOXYGALACTOSE TRANSAMINASE"/>
    <property type="match status" value="1"/>
</dbReference>
<protein>
    <submittedName>
        <fullName evidence="3">L-glutamine:2-deoxy-scyllo-inosose aminotransferase</fullName>
        <ecNumber evidence="3">2.6.1.100</ecNumber>
    </submittedName>
</protein>
<dbReference type="InterPro" id="IPR015424">
    <property type="entry name" value="PyrdxlP-dep_Trfase"/>
</dbReference>
<dbReference type="InterPro" id="IPR000653">
    <property type="entry name" value="DegT/StrS_aminotransferase"/>
</dbReference>